<feature type="compositionally biased region" description="Low complexity" evidence="3">
    <location>
        <begin position="1515"/>
        <end position="1528"/>
    </location>
</feature>
<dbReference type="SUPFAM" id="SSF54236">
    <property type="entry name" value="Ubiquitin-like"/>
    <property type="match status" value="1"/>
</dbReference>
<dbReference type="Pfam" id="PF00023">
    <property type="entry name" value="Ank"/>
    <property type="match status" value="1"/>
</dbReference>
<dbReference type="PROSITE" id="PS50088">
    <property type="entry name" value="ANK_REPEAT"/>
    <property type="match status" value="13"/>
</dbReference>
<feature type="compositionally biased region" description="Basic and acidic residues" evidence="3">
    <location>
        <begin position="1532"/>
        <end position="1542"/>
    </location>
</feature>
<dbReference type="SMART" id="SM00213">
    <property type="entry name" value="UBQ"/>
    <property type="match status" value="1"/>
</dbReference>
<dbReference type="SMART" id="SM00248">
    <property type="entry name" value="ANK"/>
    <property type="match status" value="23"/>
</dbReference>
<dbReference type="InterPro" id="IPR002110">
    <property type="entry name" value="Ankyrin_rpt"/>
</dbReference>
<dbReference type="PANTHER" id="PTHR24198">
    <property type="entry name" value="ANKYRIN REPEAT AND PROTEIN KINASE DOMAIN-CONTAINING PROTEIN"/>
    <property type="match status" value="1"/>
</dbReference>
<evidence type="ECO:0000256" key="1">
    <source>
        <dbReference type="ARBA" id="ARBA00022737"/>
    </source>
</evidence>
<keyword evidence="1" id="KW-0677">Repeat</keyword>
<dbReference type="Pfam" id="PF13637">
    <property type="entry name" value="Ank_4"/>
    <property type="match status" value="1"/>
</dbReference>
<feature type="region of interest" description="Disordered" evidence="3">
    <location>
        <begin position="1180"/>
        <end position="1322"/>
    </location>
</feature>
<dbReference type="Pfam" id="PF12796">
    <property type="entry name" value="Ank_2"/>
    <property type="match status" value="6"/>
</dbReference>
<dbReference type="PROSITE" id="PS50297">
    <property type="entry name" value="ANK_REP_REGION"/>
    <property type="match status" value="12"/>
</dbReference>
<feature type="compositionally biased region" description="Basic and acidic residues" evidence="3">
    <location>
        <begin position="1253"/>
        <end position="1262"/>
    </location>
</feature>
<feature type="compositionally biased region" description="Low complexity" evidence="3">
    <location>
        <begin position="1214"/>
        <end position="1231"/>
    </location>
</feature>
<dbReference type="InterPro" id="IPR029071">
    <property type="entry name" value="Ubiquitin-like_domsf"/>
</dbReference>
<dbReference type="InterPro" id="IPR000626">
    <property type="entry name" value="Ubiquitin-like_dom"/>
</dbReference>
<evidence type="ECO:0000256" key="3">
    <source>
        <dbReference type="SAM" id="MobiDB-lite"/>
    </source>
</evidence>
<dbReference type="GO" id="GO:1904108">
    <property type="term" value="P:protein localization to ciliary inversin compartment"/>
    <property type="evidence" value="ECO:0000318"/>
    <property type="project" value="GO_Central"/>
</dbReference>
<sequence>MIYPDRDEQERLRFVEAQRDSYDDFDDRLPEELADIDFIHPSDLTTSILTGDDVTFAAELASNHDVNKVDHSGCAPLHYACFTGNTNYIDQLLDYGAHPDTKDKDRWTPLHRAVQKDNFEAVDRLLSAGANQWSSCKIQQTPLHVAATHNAVQSATLLLSLSPEHLNKTDKQGSPALHHAAYYNNESFVKLLLTHNADFTLRDKEGRNAAHWAAIGGHDRIMMMLGERGADLCARDKRGRTPLHYAAFTGKTVAIDCLLRHTEQPIDARDNDGFTPLHYATHTGNIRAIRILVDNGASIDGEAADGTSVAHIAAAHTESSHALDYYLSLFPSSSKSAAVRKAMNARRTGGFTPLHLACDQGRISRVDSLIRNGVDPNAKADGDIQPIHVAARAGHQLVIKHLLKDYNVDVNAQLRDGSTALHLSAYHSYVSIVKTLLECKADVHIVDKKQRTALHLAAVSTIEHNEFCVEMLLVAGAEPSPHDAYGMTPLHYAASKSSIHALCRSNASLIQKKDVNGLFPIHYAASRGNSSLVQYLFDGMGTLDLSSGSPLHLTPLHVAAAFDRLSVVRVLVNALTSQASMVEQGTCVLADKVGLDTDTKMRIAMHYAMERGFLECAKVLASASKHTIKKQLGWCDHQGQSPIHLAAANRQSHCIQWAMSVTDVLYAKDKMRRTPAMLAITARLDTATLNLLIEKTKTPENQKDAAGRGFLHRAVFVKNRSLVRSLIDGGCDPNEADKAGVTPLHVAAAAGDREIVQRALGRIDGTERDDYLLIGLLHMEREEVGDEERPKEEGGEREGEGEEEKMDLDNNGSSGCGKWSVPTMVRDSRSYFPSTLSSPLSRPDSSILLSPSGVDASASTITPAAILLAAERGHVECLGHLLSLDPTLVHEVDREGRTPLHLAAFHARFDCVEMLIMEGASIEAVDYLGRTPLMLAVMKPRAIPVVEHLLDHGAEIGKADIDGNTVFHLVCAEKNEDAAKLVVGVLKEVDTPEGRAVIANMKNSKGETALHLITKFGLVSYYFEFVPYAQKSFWMRDNNNRLPLTSPTEDQDVAEVQALLLVEMTELSKDRKSNYGRTSFRSMSGPPSTSTASGGRTVASTVDINIESVTGQRWVERMLLAESVYDLKERIWRRTKLPPMKQALIYTGALLSSDSVSLSSVGVRGGSTLKLVLVTRTGPVQEQSHEARRRAAAAAPPPRMSAEEATSQSDREGTNGSSSLRRGGRSSTRSSAPEDTSAKESSDGEEREEEEQGREAGERRLSESLGSCSGRTAARKQRTLSQCTVVGGGGGSTIGQSMEHNDDRRAERERAQSASTASAAAAQTTVQLAANSLLQLRQDENEEPHGDVSREPDDLSLSEMSSGVIICDLSNEFRKLKVKRRHHTSSGPAVGVNGGMGGRNVPPLSARRARSKPRATAAVSHEATSSDDESHERTDSSPNGAPAAAAWSCSTAAAVAASSRRAAQAVRQPRHMNSRQMLARCAVCAGKLQSAFVCRPSAVVIVRVRCTAAVSLQQLQPRPDPDQSQPSSAIDTAEKEPSHLDLPDHPCPRFAVLSGYRNPRCLYCKQYRSSFALSQRMRALIWAETSKRQSDREGGRYLIGIREREGADLLLIFNHSLPSLHSTSYLSSTVMASASIYLHDGNYRDENARRTPGLHCSRITPDERSGRPRVRLVTQGEETVIQGTDIPTSPVRSFREDGNDMSFLDDIALLRRGYINKSYLICGLFSTAASEPINSNDRPITLAELESRGLNINGKIVYTLPRGTKYSSKARPPLPPLASADSSSTSRSWIPSTSGSDASVAALVNESKKPNVKTGDLQRLPDGTIVEKIALDKERVRRDSKRTIESRLWRRAEGDILNSEGTIKNNFYSDKRLLCLHSLPLRSDKSEIKLNFRA</sequence>
<gene>
    <name evidence="4" type="primary">WBGene00106736</name>
</gene>
<reference evidence="4" key="2">
    <citation type="submission" date="2022-06" db="UniProtKB">
        <authorList>
            <consortium name="EnsemblMetazoa"/>
        </authorList>
    </citation>
    <scope>IDENTIFICATION</scope>
    <source>
        <strain evidence="4">PS312</strain>
    </source>
</reference>
<accession>A0A8R1UD02</accession>
<accession>A0A2A6CB52</accession>
<dbReference type="PROSITE" id="PS50053">
    <property type="entry name" value="UBIQUITIN_2"/>
    <property type="match status" value="1"/>
</dbReference>
<dbReference type="PANTHER" id="PTHR24198:SF193">
    <property type="match status" value="1"/>
</dbReference>
<dbReference type="Gene3D" id="3.10.20.90">
    <property type="entry name" value="Phosphatidylinositol 3-kinase Catalytic Subunit, Chain A, domain 1"/>
    <property type="match status" value="1"/>
</dbReference>
<proteinExistence type="predicted"/>
<evidence type="ECO:0000313" key="4">
    <source>
        <dbReference type="EnsemblMetazoa" id="PPA17182.1"/>
    </source>
</evidence>
<dbReference type="Proteomes" id="UP000005239">
    <property type="component" value="Unassembled WGS sequence"/>
</dbReference>
<feature type="region of interest" description="Disordered" evidence="3">
    <location>
        <begin position="1765"/>
        <end position="1795"/>
    </location>
</feature>
<dbReference type="Gene3D" id="1.25.40.20">
    <property type="entry name" value="Ankyrin repeat-containing domain"/>
    <property type="match status" value="5"/>
</dbReference>
<protein>
    <submittedName>
        <fullName evidence="4">Ankyrin repeat-containing protein</fullName>
    </submittedName>
</protein>
<feature type="region of interest" description="Disordered" evidence="3">
    <location>
        <begin position="783"/>
        <end position="819"/>
    </location>
</feature>
<evidence type="ECO:0000256" key="2">
    <source>
        <dbReference type="ARBA" id="ARBA00023043"/>
    </source>
</evidence>
<feature type="compositionally biased region" description="Basic and acidic residues" evidence="3">
    <location>
        <begin position="783"/>
        <end position="798"/>
    </location>
</feature>
<feature type="region of interest" description="Disordered" evidence="3">
    <location>
        <begin position="1515"/>
        <end position="1542"/>
    </location>
</feature>
<feature type="compositionally biased region" description="Basic and acidic residues" evidence="3">
    <location>
        <begin position="1299"/>
        <end position="1311"/>
    </location>
</feature>
<feature type="compositionally biased region" description="Low complexity" evidence="3">
    <location>
        <begin position="1767"/>
        <end position="1795"/>
    </location>
</feature>
<name>A0A2A6CB52_PRIPA</name>
<keyword evidence="2" id="KW-0040">ANK repeat</keyword>
<feature type="region of interest" description="Disordered" evidence="3">
    <location>
        <begin position="1378"/>
        <end position="1444"/>
    </location>
</feature>
<evidence type="ECO:0000313" key="5">
    <source>
        <dbReference type="Proteomes" id="UP000005239"/>
    </source>
</evidence>
<dbReference type="GO" id="GO:0005929">
    <property type="term" value="C:cilium"/>
    <property type="evidence" value="ECO:0000318"/>
    <property type="project" value="GO_Central"/>
</dbReference>
<dbReference type="EnsemblMetazoa" id="PPA17182.1">
    <property type="protein sequence ID" value="PPA17182.1"/>
    <property type="gene ID" value="WBGene00106736"/>
</dbReference>
<feature type="region of interest" description="Disordered" evidence="3">
    <location>
        <begin position="1074"/>
        <end position="1096"/>
    </location>
</feature>
<dbReference type="Pfam" id="PF00240">
    <property type="entry name" value="ubiquitin"/>
    <property type="match status" value="1"/>
</dbReference>
<dbReference type="SUPFAM" id="SSF48403">
    <property type="entry name" value="Ankyrin repeat"/>
    <property type="match status" value="3"/>
</dbReference>
<feature type="compositionally biased region" description="Low complexity" evidence="3">
    <location>
        <begin position="1312"/>
        <end position="1322"/>
    </location>
</feature>
<feature type="compositionally biased region" description="Low complexity" evidence="3">
    <location>
        <begin position="1082"/>
        <end position="1096"/>
    </location>
</feature>
<organism evidence="4 5">
    <name type="scientific">Pristionchus pacificus</name>
    <name type="common">Parasitic nematode worm</name>
    <dbReference type="NCBI Taxonomy" id="54126"/>
    <lineage>
        <taxon>Eukaryota</taxon>
        <taxon>Metazoa</taxon>
        <taxon>Ecdysozoa</taxon>
        <taxon>Nematoda</taxon>
        <taxon>Chromadorea</taxon>
        <taxon>Rhabditida</taxon>
        <taxon>Rhabditina</taxon>
        <taxon>Diplogasteromorpha</taxon>
        <taxon>Diplogasteroidea</taxon>
        <taxon>Neodiplogasteridae</taxon>
        <taxon>Pristionchus</taxon>
    </lineage>
</organism>
<reference evidence="5" key="1">
    <citation type="journal article" date="2008" name="Nat. Genet.">
        <title>The Pristionchus pacificus genome provides a unique perspective on nematode lifestyle and parasitism.</title>
        <authorList>
            <person name="Dieterich C."/>
            <person name="Clifton S.W."/>
            <person name="Schuster L.N."/>
            <person name="Chinwalla A."/>
            <person name="Delehaunty K."/>
            <person name="Dinkelacker I."/>
            <person name="Fulton L."/>
            <person name="Fulton R."/>
            <person name="Godfrey J."/>
            <person name="Minx P."/>
            <person name="Mitreva M."/>
            <person name="Roeseler W."/>
            <person name="Tian H."/>
            <person name="Witte H."/>
            <person name="Yang S.P."/>
            <person name="Wilson R.K."/>
            <person name="Sommer R.J."/>
        </authorList>
    </citation>
    <scope>NUCLEOTIDE SEQUENCE [LARGE SCALE GENOMIC DNA]</scope>
    <source>
        <strain evidence="5">PS312</strain>
    </source>
</reference>
<dbReference type="InterPro" id="IPR036770">
    <property type="entry name" value="Ankyrin_rpt-contain_sf"/>
</dbReference>
<keyword evidence="5" id="KW-1185">Reference proteome</keyword>
<dbReference type="PRINTS" id="PR01415">
    <property type="entry name" value="ANKYRIN"/>
</dbReference>